<evidence type="ECO:0000313" key="12">
    <source>
        <dbReference type="Proteomes" id="UP000236434"/>
    </source>
</evidence>
<dbReference type="InterPro" id="IPR002528">
    <property type="entry name" value="MATE_fam"/>
</dbReference>
<dbReference type="GO" id="GO:0042910">
    <property type="term" value="F:xenobiotic transmembrane transporter activity"/>
    <property type="evidence" value="ECO:0007669"/>
    <property type="project" value="InterPro"/>
</dbReference>
<feature type="transmembrane region" description="Helical" evidence="10">
    <location>
        <begin position="366"/>
        <end position="386"/>
    </location>
</feature>
<dbReference type="InterPro" id="IPR048279">
    <property type="entry name" value="MdtK-like"/>
</dbReference>
<keyword evidence="8 10" id="KW-0472">Membrane</keyword>
<gene>
    <name evidence="11" type="ORF">X929_08485</name>
</gene>
<evidence type="ECO:0000256" key="2">
    <source>
        <dbReference type="ARBA" id="ARBA00008417"/>
    </source>
</evidence>
<dbReference type="OrthoDB" id="9811110at2"/>
<comment type="similarity">
    <text evidence="2">Belongs to the multi antimicrobial extrusion (MATE) (TC 2.A.66.1) family. MepA subfamily.</text>
</comment>
<dbReference type="GO" id="GO:0005886">
    <property type="term" value="C:plasma membrane"/>
    <property type="evidence" value="ECO:0007669"/>
    <property type="project" value="UniProtKB-SubCell"/>
</dbReference>
<keyword evidence="7 10" id="KW-1133">Transmembrane helix</keyword>
<sequence>MEENANKLENKNIGKLLMELSLPAIAAMLVQALYNFVDTIYIARGVGTLGIAGVSVAFPIQMIIMAFGGMIGIGGGTLISRSLGAKDVGRAEKALGNIFSTIFVLSISLTILGTIFLDPILIFFGATPDILPYSEDYMSVILFGAIFFSIAMAGHNVMRAEGNAKYAMISMIIPGILNIILDPIFIFGLNMEVKGAAVATVLSQFVGVVYIGYYFFSGKSSLKFHLKNFILDWHIMSETLAVGSSAFARQVAGSLLAIVLNNLLGTYGTSLHIAIYGVINRLLMFFFMPMFGIAQGFLPIAGYNFGAKRFDRVKEVLKKATIAAIIWSTVSFVLVQLFPSFLLSIFSTDPSLINEGIPALRIDGMFIWVVGFQVVGSALFQAIGRAGPALLLSMSRQILIFIPLVFVMSHFFGLMGIWYTFPISDVLSALITLFFVSREINILNSLQKKQIQINDKQNEVEESYESERKHEYQSQEK</sequence>
<evidence type="ECO:0000313" key="11">
    <source>
        <dbReference type="EMBL" id="PNR94918.1"/>
    </source>
</evidence>
<feature type="transmembrane region" description="Helical" evidence="10">
    <location>
        <begin position="49"/>
        <end position="73"/>
    </location>
</feature>
<evidence type="ECO:0000256" key="9">
    <source>
        <dbReference type="ARBA" id="ARBA00023251"/>
    </source>
</evidence>
<dbReference type="PIRSF" id="PIRSF006603">
    <property type="entry name" value="DinF"/>
    <property type="match status" value="1"/>
</dbReference>
<keyword evidence="9" id="KW-0046">Antibiotic resistance</keyword>
<dbReference type="GO" id="GO:0046677">
    <property type="term" value="P:response to antibiotic"/>
    <property type="evidence" value="ECO:0007669"/>
    <property type="project" value="UniProtKB-KW"/>
</dbReference>
<proteinExistence type="inferred from homology"/>
<reference evidence="11 12" key="1">
    <citation type="submission" date="2013-12" db="EMBL/GenBank/DDBJ databases">
        <title>Comparative genomics of Petrotoga isolates.</title>
        <authorList>
            <person name="Nesbo C.L."/>
            <person name="Charchuk R."/>
            <person name="Chow K."/>
        </authorList>
    </citation>
    <scope>NUCLEOTIDE SEQUENCE [LARGE SCALE GENOMIC DNA]</scope>
    <source>
        <strain evidence="11 12">DSM 13574</strain>
    </source>
</reference>
<protein>
    <recommendedName>
        <fullName evidence="3">Multidrug export protein MepA</fullName>
    </recommendedName>
</protein>
<dbReference type="NCBIfam" id="TIGR00797">
    <property type="entry name" value="matE"/>
    <property type="match status" value="1"/>
</dbReference>
<feature type="transmembrane region" description="Helical" evidence="10">
    <location>
        <begin position="195"/>
        <end position="216"/>
    </location>
</feature>
<dbReference type="PANTHER" id="PTHR43823">
    <property type="entry name" value="SPORULATION PROTEIN YKVU"/>
    <property type="match status" value="1"/>
</dbReference>
<evidence type="ECO:0000256" key="5">
    <source>
        <dbReference type="ARBA" id="ARBA00022475"/>
    </source>
</evidence>
<comment type="caution">
    <text evidence="11">The sequence shown here is derived from an EMBL/GenBank/DDBJ whole genome shotgun (WGS) entry which is preliminary data.</text>
</comment>
<feature type="transmembrane region" description="Helical" evidence="10">
    <location>
        <begin position="137"/>
        <end position="154"/>
    </location>
</feature>
<feature type="transmembrane region" description="Helical" evidence="10">
    <location>
        <begin position="398"/>
        <end position="421"/>
    </location>
</feature>
<organism evidence="11 12">
    <name type="scientific">Petrotoga olearia DSM 13574</name>
    <dbReference type="NCBI Taxonomy" id="1122955"/>
    <lineage>
        <taxon>Bacteria</taxon>
        <taxon>Thermotogati</taxon>
        <taxon>Thermotogota</taxon>
        <taxon>Thermotogae</taxon>
        <taxon>Petrotogales</taxon>
        <taxon>Petrotogaceae</taxon>
        <taxon>Petrotoga</taxon>
    </lineage>
</organism>
<name>A0A2K1NWK4_9BACT</name>
<feature type="transmembrane region" description="Helical" evidence="10">
    <location>
        <begin position="282"/>
        <end position="301"/>
    </location>
</feature>
<evidence type="ECO:0000256" key="4">
    <source>
        <dbReference type="ARBA" id="ARBA00022448"/>
    </source>
</evidence>
<accession>A0A2K1NWK4</accession>
<evidence type="ECO:0000256" key="6">
    <source>
        <dbReference type="ARBA" id="ARBA00022692"/>
    </source>
</evidence>
<dbReference type="GO" id="GO:0015297">
    <property type="term" value="F:antiporter activity"/>
    <property type="evidence" value="ECO:0007669"/>
    <property type="project" value="InterPro"/>
</dbReference>
<keyword evidence="4" id="KW-0813">Transport</keyword>
<feature type="transmembrane region" description="Helical" evidence="10">
    <location>
        <begin position="255"/>
        <end position="276"/>
    </location>
</feature>
<evidence type="ECO:0000256" key="3">
    <source>
        <dbReference type="ARBA" id="ARBA00022106"/>
    </source>
</evidence>
<feature type="transmembrane region" description="Helical" evidence="10">
    <location>
        <begin position="94"/>
        <end position="117"/>
    </location>
</feature>
<keyword evidence="6 10" id="KW-0812">Transmembrane</keyword>
<dbReference type="PANTHER" id="PTHR43823:SF3">
    <property type="entry name" value="MULTIDRUG EXPORT PROTEIN MEPA"/>
    <property type="match status" value="1"/>
</dbReference>
<dbReference type="AlphaFoldDB" id="A0A2K1NWK4"/>
<evidence type="ECO:0000256" key="8">
    <source>
        <dbReference type="ARBA" id="ARBA00023136"/>
    </source>
</evidence>
<dbReference type="InterPro" id="IPR045070">
    <property type="entry name" value="MATE_MepA-like"/>
</dbReference>
<comment type="subcellular location">
    <subcellularLocation>
        <location evidence="1">Cell membrane</location>
        <topology evidence="1">Multi-pass membrane protein</topology>
    </subcellularLocation>
</comment>
<dbReference type="InterPro" id="IPR051327">
    <property type="entry name" value="MATE_MepA_subfamily"/>
</dbReference>
<dbReference type="Pfam" id="PF01554">
    <property type="entry name" value="MatE"/>
    <property type="match status" value="2"/>
</dbReference>
<feature type="transmembrane region" description="Helical" evidence="10">
    <location>
        <begin position="166"/>
        <end position="189"/>
    </location>
</feature>
<evidence type="ECO:0000256" key="7">
    <source>
        <dbReference type="ARBA" id="ARBA00022989"/>
    </source>
</evidence>
<feature type="transmembrane region" description="Helical" evidence="10">
    <location>
        <begin position="322"/>
        <end position="346"/>
    </location>
</feature>
<evidence type="ECO:0000256" key="1">
    <source>
        <dbReference type="ARBA" id="ARBA00004651"/>
    </source>
</evidence>
<feature type="transmembrane region" description="Helical" evidence="10">
    <location>
        <begin position="16"/>
        <end position="37"/>
    </location>
</feature>
<dbReference type="RefSeq" id="WP_103067549.1">
    <property type="nucleotide sequence ID" value="NZ_AZRL01000022.1"/>
</dbReference>
<dbReference type="CDD" id="cd13143">
    <property type="entry name" value="MATE_MepA_like"/>
    <property type="match status" value="1"/>
</dbReference>
<dbReference type="Proteomes" id="UP000236434">
    <property type="component" value="Unassembled WGS sequence"/>
</dbReference>
<evidence type="ECO:0000256" key="10">
    <source>
        <dbReference type="SAM" id="Phobius"/>
    </source>
</evidence>
<dbReference type="EMBL" id="AZRL01000022">
    <property type="protein sequence ID" value="PNR94918.1"/>
    <property type="molecule type" value="Genomic_DNA"/>
</dbReference>
<keyword evidence="5" id="KW-1003">Cell membrane</keyword>